<dbReference type="AlphaFoldDB" id="A0A6C0EW84"/>
<dbReference type="Pfam" id="PF05045">
    <property type="entry name" value="RgpF"/>
    <property type="match status" value="1"/>
</dbReference>
<dbReference type="EMBL" id="MN738922">
    <property type="protein sequence ID" value="QHT31495.1"/>
    <property type="molecule type" value="Genomic_DNA"/>
</dbReference>
<sequence>MTDIANYNLAFFVKKELTYKENIDYIIVINGHNYSENIQFPELDNLTIIKRDNIGFDFGAYNAGLEYIENNNKMYDYYFFLNSGVIGPILPHYYKENHWSTIFINKINEDVKLVGTTIVCLPINDAGGYGPKVEGFFFMVDNIGLDLLKKQGNIFCDHVNKHDAIVNGEYGLSNCILKNGYTIDCMLPRYQNVDWRDKNNHSLNNNNHPSRKNSFYGHSINPYDVIFHKWYWSHQPTDTVNYDIIQSYVDEYSNIK</sequence>
<evidence type="ECO:0000313" key="1">
    <source>
        <dbReference type="EMBL" id="QHT31495.1"/>
    </source>
</evidence>
<reference evidence="1" key="1">
    <citation type="journal article" date="2020" name="Nature">
        <title>Giant virus diversity and host interactions through global metagenomics.</title>
        <authorList>
            <person name="Schulz F."/>
            <person name="Roux S."/>
            <person name="Paez-Espino D."/>
            <person name="Jungbluth S."/>
            <person name="Walsh D.A."/>
            <person name="Denef V.J."/>
            <person name="McMahon K.D."/>
            <person name="Konstantinidis K.T."/>
            <person name="Eloe-Fadrosh E.A."/>
            <person name="Kyrpides N.C."/>
            <person name="Woyke T."/>
        </authorList>
    </citation>
    <scope>NUCLEOTIDE SEQUENCE</scope>
    <source>
        <strain evidence="1">GVMAG-M-3300009155-2</strain>
    </source>
</reference>
<proteinExistence type="predicted"/>
<protein>
    <recommendedName>
        <fullName evidence="2">Glycosyltransferase 2-like domain-containing protein</fullName>
    </recommendedName>
</protein>
<name>A0A6C0EW84_9ZZZZ</name>
<dbReference type="InterPro" id="IPR007739">
    <property type="entry name" value="RgpF"/>
</dbReference>
<accession>A0A6C0EW84</accession>
<evidence type="ECO:0008006" key="2">
    <source>
        <dbReference type="Google" id="ProtNLM"/>
    </source>
</evidence>
<organism evidence="1">
    <name type="scientific">viral metagenome</name>
    <dbReference type="NCBI Taxonomy" id="1070528"/>
    <lineage>
        <taxon>unclassified sequences</taxon>
        <taxon>metagenomes</taxon>
        <taxon>organismal metagenomes</taxon>
    </lineage>
</organism>